<keyword evidence="5" id="KW-1185">Reference proteome</keyword>
<dbReference type="PANTHER" id="PTHR30050:SF4">
    <property type="entry name" value="ATP-BINDING PROTEIN RV3427C IN INSERTION SEQUENCE-RELATED"/>
    <property type="match status" value="1"/>
</dbReference>
<dbReference type="SUPFAM" id="SSF52540">
    <property type="entry name" value="P-loop containing nucleoside triphosphate hydrolases"/>
    <property type="match status" value="1"/>
</dbReference>
<protein>
    <submittedName>
        <fullName evidence="4">DNA replication protein DnaC</fullName>
    </submittedName>
</protein>
<evidence type="ECO:0000313" key="4">
    <source>
        <dbReference type="EMBL" id="SKC88387.1"/>
    </source>
</evidence>
<name>A0A1T5MJH1_9FIRM</name>
<evidence type="ECO:0000256" key="1">
    <source>
        <dbReference type="RuleBase" id="RU004227"/>
    </source>
</evidence>
<dbReference type="InterPro" id="IPR020591">
    <property type="entry name" value="Chromosome_initiator_DnaA-like"/>
</dbReference>
<dbReference type="PANTHER" id="PTHR30050">
    <property type="entry name" value="CHROMOSOMAL REPLICATION INITIATOR PROTEIN DNAA"/>
    <property type="match status" value="1"/>
</dbReference>
<sequence length="331" mass="38670">MKKNYMREILLDYERKRDKAEKELEYRKLQVYDIVPEIKKIEDKIAGTGIRISRAVLSNPDNYEQEINSIKSHIEKLKQKKAILLTENNIPLSFLEINYECNKCMDTGYLKNGTKCDCFKQQLIEMAYSMSNISKIIEKENFKTFNLDLFSNEKFEDEELTPRENMQNILTTCEGFVINFDKANNENLLLYGTTGLGKTFICNCITKALLDKGKIVVYQTAFKILQILEEYQFSKNKTPEIKESYKLLFDCDLLIIDDLGTEFTNTFTNVEIFNILNSRLIGNKKTIISTNNEPIKLVKKYSDRIVSRIFGSFTILRFFGPDLRWEAKNKI</sequence>
<accession>A0A1T5MJH1</accession>
<dbReference type="InterPro" id="IPR027417">
    <property type="entry name" value="P-loop_NTPase"/>
</dbReference>
<dbReference type="OrthoDB" id="9776217at2"/>
<gene>
    <name evidence="4" type="ORF">SAMN02194393_04872</name>
</gene>
<reference evidence="4 5" key="1">
    <citation type="submission" date="2017-02" db="EMBL/GenBank/DDBJ databases">
        <authorList>
            <person name="Peterson S.W."/>
        </authorList>
    </citation>
    <scope>NUCLEOTIDE SEQUENCE [LARGE SCALE GENOMIC DNA]</scope>
    <source>
        <strain evidence="4 5">M1</strain>
    </source>
</reference>
<dbReference type="CDD" id="cd00009">
    <property type="entry name" value="AAA"/>
    <property type="match status" value="1"/>
</dbReference>
<evidence type="ECO:0000256" key="2">
    <source>
        <dbReference type="SAM" id="Coils"/>
    </source>
</evidence>
<dbReference type="PRINTS" id="PR00051">
    <property type="entry name" value="DNAA"/>
</dbReference>
<dbReference type="AlphaFoldDB" id="A0A1T5MJH1"/>
<dbReference type="EMBL" id="FUZT01000017">
    <property type="protein sequence ID" value="SKC88387.1"/>
    <property type="molecule type" value="Genomic_DNA"/>
</dbReference>
<organism evidence="4 5">
    <name type="scientific">Maledivibacter halophilus</name>
    <dbReference type="NCBI Taxonomy" id="36842"/>
    <lineage>
        <taxon>Bacteria</taxon>
        <taxon>Bacillati</taxon>
        <taxon>Bacillota</taxon>
        <taxon>Clostridia</taxon>
        <taxon>Peptostreptococcales</taxon>
        <taxon>Caminicellaceae</taxon>
        <taxon>Maledivibacter</taxon>
    </lineage>
</organism>
<evidence type="ECO:0000313" key="5">
    <source>
        <dbReference type="Proteomes" id="UP000190285"/>
    </source>
</evidence>
<feature type="coiled-coil region" evidence="2">
    <location>
        <begin position="3"/>
        <end position="30"/>
    </location>
</feature>
<dbReference type="Proteomes" id="UP000190285">
    <property type="component" value="Unassembled WGS sequence"/>
</dbReference>
<keyword evidence="2" id="KW-0175">Coiled coil</keyword>
<dbReference type="RefSeq" id="WP_079495423.1">
    <property type="nucleotide sequence ID" value="NZ_FUZT01000017.1"/>
</dbReference>
<dbReference type="NCBIfam" id="NF005304">
    <property type="entry name" value="PRK06835.1"/>
    <property type="match status" value="1"/>
</dbReference>
<dbReference type="InterPro" id="IPR013317">
    <property type="entry name" value="DnaA_dom"/>
</dbReference>
<proteinExistence type="inferred from homology"/>
<dbReference type="Pfam" id="PF00308">
    <property type="entry name" value="Bac_DnaA"/>
    <property type="match status" value="1"/>
</dbReference>
<dbReference type="GO" id="GO:0006260">
    <property type="term" value="P:DNA replication"/>
    <property type="evidence" value="ECO:0007669"/>
    <property type="project" value="UniProtKB-KW"/>
</dbReference>
<keyword evidence="1" id="KW-0235">DNA replication</keyword>
<dbReference type="Gene3D" id="3.40.50.300">
    <property type="entry name" value="P-loop containing nucleotide triphosphate hydrolases"/>
    <property type="match status" value="1"/>
</dbReference>
<evidence type="ECO:0000259" key="3">
    <source>
        <dbReference type="Pfam" id="PF00308"/>
    </source>
</evidence>
<dbReference type="STRING" id="36842.SAMN02194393_04872"/>
<feature type="domain" description="Chromosomal replication initiator protein DnaA ATPAse" evidence="3">
    <location>
        <begin position="184"/>
        <end position="309"/>
    </location>
</feature>
<comment type="similarity">
    <text evidence="1">Belongs to the DnaA family.</text>
</comment>